<name>R1FYK6_9PSEU</name>
<comment type="caution">
    <text evidence="3">The sequence shown here is derived from an EMBL/GenBank/DDBJ whole genome shotgun (WGS) entry which is preliminary data.</text>
</comment>
<gene>
    <name evidence="3" type="ORF">H480_31996</name>
</gene>
<reference evidence="3 4" key="1">
    <citation type="submission" date="2013-02" db="EMBL/GenBank/DDBJ databases">
        <title>Draft genome sequence of Amycolatopsis vancoresmycina strain DSM 44592T.</title>
        <authorList>
            <person name="Kumar S."/>
            <person name="Kaur N."/>
            <person name="Kaur C."/>
            <person name="Raghava G.P.S."/>
            <person name="Mayilraj S."/>
        </authorList>
    </citation>
    <scope>NUCLEOTIDE SEQUENCE [LARGE SCALE GENOMIC DNA]</scope>
    <source>
        <strain evidence="3 4">DSM 44592</strain>
    </source>
</reference>
<dbReference type="PROSITE" id="PS51318">
    <property type="entry name" value="TAT"/>
    <property type="match status" value="1"/>
</dbReference>
<feature type="domain" description="Phospholipase D N-terminal" evidence="2">
    <location>
        <begin position="46"/>
        <end position="101"/>
    </location>
</feature>
<feature type="non-terminal residue" evidence="3">
    <location>
        <position position="101"/>
    </location>
</feature>
<keyword evidence="1" id="KW-0732">Signal</keyword>
<feature type="signal peptide" evidence="1">
    <location>
        <begin position="1"/>
        <end position="32"/>
    </location>
</feature>
<evidence type="ECO:0000313" key="4">
    <source>
        <dbReference type="Proteomes" id="UP000014139"/>
    </source>
</evidence>
<feature type="chain" id="PRO_5004360057" evidence="1">
    <location>
        <begin position="33"/>
        <end position="101"/>
    </location>
</feature>
<proteinExistence type="predicted"/>
<evidence type="ECO:0000259" key="2">
    <source>
        <dbReference type="Pfam" id="PF16655"/>
    </source>
</evidence>
<dbReference type="RefSeq" id="WP_004558803.1">
    <property type="nucleotide sequence ID" value="NZ_AOUO01000512.1"/>
</dbReference>
<dbReference type="Gene3D" id="2.60.40.380">
    <property type="entry name" value="Purple acid phosphatase-like, N-terminal"/>
    <property type="match status" value="1"/>
</dbReference>
<evidence type="ECO:0000256" key="1">
    <source>
        <dbReference type="SAM" id="SignalP"/>
    </source>
</evidence>
<sequence>MTAHSRRTLLKAGLTGASAVAAGLVVPSTAFAAVPLVRRDRPVLTHGVQSGDVTPGSAIVWSRADRPSRLVVEIARDPSFRHARRVPGPVVGPDSGGTGRV</sequence>
<evidence type="ECO:0000313" key="3">
    <source>
        <dbReference type="EMBL" id="EOD64408.1"/>
    </source>
</evidence>
<keyword evidence="4" id="KW-1185">Reference proteome</keyword>
<dbReference type="Pfam" id="PF16655">
    <property type="entry name" value="PhoD_N"/>
    <property type="match status" value="1"/>
</dbReference>
<accession>R1FYK6</accession>
<dbReference type="InterPro" id="IPR006311">
    <property type="entry name" value="TAT_signal"/>
</dbReference>
<dbReference type="EMBL" id="AOUO01000512">
    <property type="protein sequence ID" value="EOD64408.1"/>
    <property type="molecule type" value="Genomic_DNA"/>
</dbReference>
<organism evidence="3 4">
    <name type="scientific">Amycolatopsis vancoresmycina DSM 44592</name>
    <dbReference type="NCBI Taxonomy" id="1292037"/>
    <lineage>
        <taxon>Bacteria</taxon>
        <taxon>Bacillati</taxon>
        <taxon>Actinomycetota</taxon>
        <taxon>Actinomycetes</taxon>
        <taxon>Pseudonocardiales</taxon>
        <taxon>Pseudonocardiaceae</taxon>
        <taxon>Amycolatopsis</taxon>
    </lineage>
</organism>
<dbReference type="AlphaFoldDB" id="R1FYK6"/>
<dbReference type="InterPro" id="IPR032093">
    <property type="entry name" value="PhoD_N"/>
</dbReference>
<dbReference type="Proteomes" id="UP000014139">
    <property type="component" value="Unassembled WGS sequence"/>
</dbReference>
<protein>
    <submittedName>
        <fullName evidence="3">Alkaline phosphatase</fullName>
    </submittedName>
</protein>